<dbReference type="Proteomes" id="UP001237448">
    <property type="component" value="Unassembled WGS sequence"/>
</dbReference>
<dbReference type="PANTHER" id="PTHR46796">
    <property type="entry name" value="HTH-TYPE TRANSCRIPTIONAL ACTIVATOR RHAS-RELATED"/>
    <property type="match status" value="1"/>
</dbReference>
<dbReference type="RefSeq" id="WP_307428880.1">
    <property type="nucleotide sequence ID" value="NZ_JAUSVK010000001.1"/>
</dbReference>
<dbReference type="InterPro" id="IPR018062">
    <property type="entry name" value="HTH_AraC-typ_CS"/>
</dbReference>
<name>A0ABU0FG89_9HYPH</name>
<organism evidence="5 6">
    <name type="scientific">Labrys monachus</name>
    <dbReference type="NCBI Taxonomy" id="217067"/>
    <lineage>
        <taxon>Bacteria</taxon>
        <taxon>Pseudomonadati</taxon>
        <taxon>Pseudomonadota</taxon>
        <taxon>Alphaproteobacteria</taxon>
        <taxon>Hyphomicrobiales</taxon>
        <taxon>Xanthobacteraceae</taxon>
        <taxon>Labrys</taxon>
    </lineage>
</organism>
<protein>
    <submittedName>
        <fullName evidence="5">AraC-like DNA-binding protein</fullName>
    </submittedName>
</protein>
<keyword evidence="2" id="KW-0238">DNA-binding</keyword>
<comment type="caution">
    <text evidence="5">The sequence shown here is derived from an EMBL/GenBank/DDBJ whole genome shotgun (WGS) entry which is preliminary data.</text>
</comment>
<dbReference type="SMART" id="SM00342">
    <property type="entry name" value="HTH_ARAC"/>
    <property type="match status" value="1"/>
</dbReference>
<dbReference type="EMBL" id="JAUSVK010000001">
    <property type="protein sequence ID" value="MDQ0393481.1"/>
    <property type="molecule type" value="Genomic_DNA"/>
</dbReference>
<feature type="domain" description="HTH araC/xylS-type" evidence="4">
    <location>
        <begin position="217"/>
        <end position="318"/>
    </location>
</feature>
<evidence type="ECO:0000313" key="5">
    <source>
        <dbReference type="EMBL" id="MDQ0393481.1"/>
    </source>
</evidence>
<evidence type="ECO:0000259" key="4">
    <source>
        <dbReference type="PROSITE" id="PS01124"/>
    </source>
</evidence>
<evidence type="ECO:0000313" key="6">
    <source>
        <dbReference type="Proteomes" id="UP001237448"/>
    </source>
</evidence>
<accession>A0ABU0FG89</accession>
<keyword evidence="1" id="KW-0805">Transcription regulation</keyword>
<evidence type="ECO:0000256" key="1">
    <source>
        <dbReference type="ARBA" id="ARBA00023015"/>
    </source>
</evidence>
<sequence length="319" mass="35045">MPFHHVKLASNDVDAMQAIIGERQGWRIEMKPRTAEPFSGELSIRNGSIFVAIRNRYTSDLEARSDACPDNLSLVMVEAGAAHPGGTFLNSGDPCDRSRIALVDPRRVNSLLFFGRSDTTHFTLPLEELRRRALHLTGDLGPSLTEAICISRTEAGLGHIVASMFAKVNMCFDAREEGLISDFTVRQMEETALLSLLDMISQVAPARSIRAQGIEHKTVRRAIDIVKLSSGPMTVGELAECLGVTARALQIGFLKHLGIAPHEFLKQARLAAVRQELLASEGGSIHAIARRWGFSNATRFKADYFAAFGPEAWSGRHKK</sequence>
<dbReference type="InterPro" id="IPR018060">
    <property type="entry name" value="HTH_AraC"/>
</dbReference>
<dbReference type="Gene3D" id="1.10.10.60">
    <property type="entry name" value="Homeodomain-like"/>
    <property type="match status" value="1"/>
</dbReference>
<reference evidence="5 6" key="1">
    <citation type="submission" date="2023-07" db="EMBL/GenBank/DDBJ databases">
        <title>Genomic Encyclopedia of Type Strains, Phase IV (KMG-IV): sequencing the most valuable type-strain genomes for metagenomic binning, comparative biology and taxonomic classification.</title>
        <authorList>
            <person name="Goeker M."/>
        </authorList>
    </citation>
    <scope>NUCLEOTIDE SEQUENCE [LARGE SCALE GENOMIC DNA]</scope>
    <source>
        <strain evidence="5 6">DSM 5896</strain>
    </source>
</reference>
<keyword evidence="3" id="KW-0804">Transcription</keyword>
<keyword evidence="6" id="KW-1185">Reference proteome</keyword>
<dbReference type="PROSITE" id="PS00041">
    <property type="entry name" value="HTH_ARAC_FAMILY_1"/>
    <property type="match status" value="1"/>
</dbReference>
<dbReference type="PROSITE" id="PS01124">
    <property type="entry name" value="HTH_ARAC_FAMILY_2"/>
    <property type="match status" value="1"/>
</dbReference>
<evidence type="ECO:0000256" key="2">
    <source>
        <dbReference type="ARBA" id="ARBA00023125"/>
    </source>
</evidence>
<gene>
    <name evidence="5" type="ORF">J3R73_003273</name>
</gene>
<proteinExistence type="predicted"/>
<dbReference type="Pfam" id="PF12833">
    <property type="entry name" value="HTH_18"/>
    <property type="match status" value="1"/>
</dbReference>
<evidence type="ECO:0000256" key="3">
    <source>
        <dbReference type="ARBA" id="ARBA00023163"/>
    </source>
</evidence>
<dbReference type="InterPro" id="IPR050204">
    <property type="entry name" value="AraC_XylS_family_regulators"/>
</dbReference>
<dbReference type="PANTHER" id="PTHR46796:SF12">
    <property type="entry name" value="HTH-TYPE DNA-BINDING TRANSCRIPTIONAL ACTIVATOR EUTR"/>
    <property type="match status" value="1"/>
</dbReference>